<dbReference type="GO" id="GO:0004553">
    <property type="term" value="F:hydrolase activity, hydrolyzing O-glycosyl compounds"/>
    <property type="evidence" value="ECO:0007669"/>
    <property type="project" value="InterPro"/>
</dbReference>
<evidence type="ECO:0000259" key="2">
    <source>
        <dbReference type="Pfam" id="PF06725"/>
    </source>
</evidence>
<dbReference type="GO" id="GO:0019867">
    <property type="term" value="C:outer membrane"/>
    <property type="evidence" value="ECO:0007669"/>
    <property type="project" value="InterPro"/>
</dbReference>
<dbReference type="RefSeq" id="WP_126352499.1">
    <property type="nucleotide sequence ID" value="NZ_CP086380.1"/>
</dbReference>
<dbReference type="Pfam" id="PF06725">
    <property type="entry name" value="3D"/>
    <property type="match status" value="1"/>
</dbReference>
<dbReference type="CDD" id="cd22784">
    <property type="entry name" value="DPBB_MltA_YuiC-like"/>
    <property type="match status" value="1"/>
</dbReference>
<evidence type="ECO:0000256" key="1">
    <source>
        <dbReference type="SAM" id="SignalP"/>
    </source>
</evidence>
<organism evidence="3 4">
    <name type="scientific">Deinococcus radiophilus</name>
    <dbReference type="NCBI Taxonomy" id="32062"/>
    <lineage>
        <taxon>Bacteria</taxon>
        <taxon>Thermotogati</taxon>
        <taxon>Deinococcota</taxon>
        <taxon>Deinococci</taxon>
        <taxon>Deinococcales</taxon>
        <taxon>Deinococcaceae</taxon>
        <taxon>Deinococcus</taxon>
    </lineage>
</organism>
<comment type="caution">
    <text evidence="3">The sequence shown here is derived from an EMBL/GenBank/DDBJ whole genome shotgun (WGS) entry which is preliminary data.</text>
</comment>
<feature type="domain" description="3D" evidence="2">
    <location>
        <begin position="120"/>
        <end position="182"/>
    </location>
</feature>
<reference evidence="3 4" key="1">
    <citation type="submission" date="2018-12" db="EMBL/GenBank/DDBJ databases">
        <title>Deinococcus radiophilus ATCC 27603 genome sequencing and assembly.</title>
        <authorList>
            <person name="Maclea K.S."/>
            <person name="Maynard C.R."/>
        </authorList>
    </citation>
    <scope>NUCLEOTIDE SEQUENCE [LARGE SCALE GENOMIC DNA]</scope>
    <source>
        <strain evidence="3 4">ATCC 27603</strain>
    </source>
</reference>
<dbReference type="EMBL" id="RXPE01000021">
    <property type="protein sequence ID" value="RTR25785.1"/>
    <property type="molecule type" value="Genomic_DNA"/>
</dbReference>
<keyword evidence="4" id="KW-1185">Reference proteome</keyword>
<dbReference type="GO" id="GO:0009254">
    <property type="term" value="P:peptidoglycan turnover"/>
    <property type="evidence" value="ECO:0007669"/>
    <property type="project" value="InterPro"/>
</dbReference>
<accession>A0A431VRG6</accession>
<feature type="chain" id="PRO_5019333278" description="3D domain-containing protein" evidence="1">
    <location>
        <begin position="22"/>
        <end position="183"/>
    </location>
</feature>
<protein>
    <recommendedName>
        <fullName evidence="2">3D domain-containing protein</fullName>
    </recommendedName>
</protein>
<evidence type="ECO:0000313" key="3">
    <source>
        <dbReference type="EMBL" id="RTR25785.1"/>
    </source>
</evidence>
<feature type="signal peptide" evidence="1">
    <location>
        <begin position="1"/>
        <end position="21"/>
    </location>
</feature>
<sequence>MPQYNTFAALALAALGSTALALPPLPASEVADRAVQSALSSAPIRTEAARGLPYVGLSPTVMGQQSSELIGARAPAGRTAVLKSTAYNSLAAQTDSSPHITATGTRTRPGVVALSRDMLRLFPYGTRLRIQDLSGNHPYVNGRIFVVEDTMHARKTNQVDVWMPSRSQAMNWGVRRVRVTVVN</sequence>
<evidence type="ECO:0000313" key="4">
    <source>
        <dbReference type="Proteomes" id="UP000277766"/>
    </source>
</evidence>
<dbReference type="InterPro" id="IPR010611">
    <property type="entry name" value="3D_dom"/>
</dbReference>
<dbReference type="OrthoDB" id="9798935at2"/>
<dbReference type="AlphaFoldDB" id="A0A431VRG6"/>
<gene>
    <name evidence="3" type="ORF">EJ104_09530</name>
</gene>
<dbReference type="Proteomes" id="UP000277766">
    <property type="component" value="Unassembled WGS sequence"/>
</dbReference>
<proteinExistence type="predicted"/>
<keyword evidence="1" id="KW-0732">Signal</keyword>
<name>A0A431VRG6_9DEIO</name>